<reference evidence="8" key="2">
    <citation type="journal article" date="2021" name="PeerJ">
        <title>Extensive microbial diversity within the chicken gut microbiome revealed by metagenomics and culture.</title>
        <authorList>
            <person name="Gilroy R."/>
            <person name="Ravi A."/>
            <person name="Getino M."/>
            <person name="Pursley I."/>
            <person name="Horton D.L."/>
            <person name="Alikhan N.F."/>
            <person name="Baker D."/>
            <person name="Gharbi K."/>
            <person name="Hall N."/>
            <person name="Watson M."/>
            <person name="Adriaenssens E.M."/>
            <person name="Foster-Nyarko E."/>
            <person name="Jarju S."/>
            <person name="Secka A."/>
            <person name="Antonio M."/>
            <person name="Oren A."/>
            <person name="Chaudhuri R.R."/>
            <person name="La Ragione R."/>
            <person name="Hildebrand F."/>
            <person name="Pallen M.J."/>
        </authorList>
    </citation>
    <scope>NUCLEOTIDE SEQUENCE</scope>
    <source>
        <strain evidence="8">ChiBcolR7-354</strain>
    </source>
</reference>
<evidence type="ECO:0000256" key="7">
    <source>
        <dbReference type="HAMAP-Rule" id="MF_00658"/>
    </source>
</evidence>
<keyword evidence="1 7" id="KW-0963">Cytoplasm</keyword>
<feature type="binding site" evidence="7">
    <location>
        <begin position="128"/>
        <end position="133"/>
    </location>
    <ligand>
        <name>S-adenosyl-L-methionine</name>
        <dbReference type="ChEBI" id="CHEBI:59789"/>
    </ligand>
</feature>
<keyword evidence="5 7" id="KW-0949">S-adenosyl-L-methionine</keyword>
<dbReference type="GO" id="GO:0005737">
    <property type="term" value="C:cytoplasm"/>
    <property type="evidence" value="ECO:0007669"/>
    <property type="project" value="UniProtKB-SubCell"/>
</dbReference>
<protein>
    <recommendedName>
        <fullName evidence="7">Ribosomal RNA large subunit methyltransferase H</fullName>
        <ecNumber evidence="7">2.1.1.177</ecNumber>
    </recommendedName>
    <alternativeName>
        <fullName evidence="7">23S rRNA (pseudouridine1915-N3)-methyltransferase</fullName>
    </alternativeName>
    <alternativeName>
        <fullName evidence="7">23S rRNA m3Psi1915 methyltransferase</fullName>
    </alternativeName>
    <alternativeName>
        <fullName evidence="7">rRNA (pseudouridine-N3-)-methyltransferase RlmH</fullName>
    </alternativeName>
</protein>
<evidence type="ECO:0000256" key="3">
    <source>
        <dbReference type="ARBA" id="ARBA00022603"/>
    </source>
</evidence>
<evidence type="ECO:0000313" key="8">
    <source>
        <dbReference type="EMBL" id="HIQ78202.1"/>
    </source>
</evidence>
<evidence type="ECO:0000256" key="2">
    <source>
        <dbReference type="ARBA" id="ARBA00022552"/>
    </source>
</evidence>
<dbReference type="CDD" id="cd18081">
    <property type="entry name" value="RlmH-like"/>
    <property type="match status" value="1"/>
</dbReference>
<dbReference type="AlphaFoldDB" id="A0A9D1CRW4"/>
<comment type="similarity">
    <text evidence="6 7">Belongs to the RNA methyltransferase RlmH family.</text>
</comment>
<comment type="catalytic activity">
    <reaction evidence="7">
        <text>pseudouridine(1915) in 23S rRNA + S-adenosyl-L-methionine = N(3)-methylpseudouridine(1915) in 23S rRNA + S-adenosyl-L-homocysteine + H(+)</text>
        <dbReference type="Rhea" id="RHEA:42752"/>
        <dbReference type="Rhea" id="RHEA-COMP:10221"/>
        <dbReference type="Rhea" id="RHEA-COMP:10222"/>
        <dbReference type="ChEBI" id="CHEBI:15378"/>
        <dbReference type="ChEBI" id="CHEBI:57856"/>
        <dbReference type="ChEBI" id="CHEBI:59789"/>
        <dbReference type="ChEBI" id="CHEBI:65314"/>
        <dbReference type="ChEBI" id="CHEBI:74486"/>
        <dbReference type="EC" id="2.1.1.177"/>
    </reaction>
</comment>
<dbReference type="EC" id="2.1.1.177" evidence="7"/>
<keyword evidence="4 7" id="KW-0808">Transferase</keyword>
<keyword evidence="2 7" id="KW-0698">rRNA processing</keyword>
<evidence type="ECO:0000256" key="5">
    <source>
        <dbReference type="ARBA" id="ARBA00022691"/>
    </source>
</evidence>
<dbReference type="PANTHER" id="PTHR33603">
    <property type="entry name" value="METHYLTRANSFERASE"/>
    <property type="match status" value="1"/>
</dbReference>
<dbReference type="GO" id="GO:0070038">
    <property type="term" value="F:rRNA (pseudouridine-N3-)-methyltransferase activity"/>
    <property type="evidence" value="ECO:0007669"/>
    <property type="project" value="UniProtKB-UniRule"/>
</dbReference>
<dbReference type="SUPFAM" id="SSF75217">
    <property type="entry name" value="alpha/beta knot"/>
    <property type="match status" value="1"/>
</dbReference>
<comment type="function">
    <text evidence="7">Specifically methylates the pseudouridine at position 1915 (m3Psi1915) in 23S rRNA.</text>
</comment>
<comment type="caution">
    <text evidence="7">Lacks conserved residue(s) required for the propagation of feature annotation.</text>
</comment>
<reference evidence="8" key="1">
    <citation type="submission" date="2020-10" db="EMBL/GenBank/DDBJ databases">
        <authorList>
            <person name="Gilroy R."/>
        </authorList>
    </citation>
    <scope>NUCLEOTIDE SEQUENCE</scope>
    <source>
        <strain evidence="8">ChiBcolR7-354</strain>
    </source>
</reference>
<dbReference type="Gene3D" id="3.40.1280.10">
    <property type="match status" value="1"/>
</dbReference>
<name>A0A9D1CRW4_9FIRM</name>
<comment type="subunit">
    <text evidence="7">Homodimer.</text>
</comment>
<dbReference type="InterPro" id="IPR029026">
    <property type="entry name" value="tRNA_m1G_MTases_N"/>
</dbReference>
<dbReference type="InterPro" id="IPR029028">
    <property type="entry name" value="Alpha/beta_knot_MTases"/>
</dbReference>
<dbReference type="HAMAP" id="MF_00658">
    <property type="entry name" value="23SrRNA_methyltr_H"/>
    <property type="match status" value="1"/>
</dbReference>
<dbReference type="EMBL" id="DVGA01000034">
    <property type="protein sequence ID" value="HIQ78202.1"/>
    <property type="molecule type" value="Genomic_DNA"/>
</dbReference>
<dbReference type="PANTHER" id="PTHR33603:SF1">
    <property type="entry name" value="RIBOSOMAL RNA LARGE SUBUNIT METHYLTRANSFERASE H"/>
    <property type="match status" value="1"/>
</dbReference>
<evidence type="ECO:0000256" key="4">
    <source>
        <dbReference type="ARBA" id="ARBA00022679"/>
    </source>
</evidence>
<dbReference type="Pfam" id="PF02590">
    <property type="entry name" value="SPOUT_MTase"/>
    <property type="match status" value="1"/>
</dbReference>
<feature type="binding site" evidence="7">
    <location>
        <position position="109"/>
    </location>
    <ligand>
        <name>S-adenosyl-L-methionine</name>
        <dbReference type="ChEBI" id="CHEBI:59789"/>
    </ligand>
</feature>
<dbReference type="Proteomes" id="UP000824262">
    <property type="component" value="Unassembled WGS sequence"/>
</dbReference>
<gene>
    <name evidence="7" type="primary">rlmH</name>
    <name evidence="8" type="ORF">IAB77_02970</name>
</gene>
<dbReference type="InterPro" id="IPR003742">
    <property type="entry name" value="RlmH-like"/>
</dbReference>
<organism evidence="8 9">
    <name type="scientific">Candidatus Scatomorpha intestinavium</name>
    <dbReference type="NCBI Taxonomy" id="2840922"/>
    <lineage>
        <taxon>Bacteria</taxon>
        <taxon>Bacillati</taxon>
        <taxon>Bacillota</taxon>
        <taxon>Clostridia</taxon>
        <taxon>Eubacteriales</taxon>
        <taxon>Candidatus Scatomorpha</taxon>
    </lineage>
</organism>
<keyword evidence="3 7" id="KW-0489">Methyltransferase</keyword>
<proteinExistence type="inferred from homology"/>
<evidence type="ECO:0000256" key="6">
    <source>
        <dbReference type="ARBA" id="ARBA00038303"/>
    </source>
</evidence>
<dbReference type="PIRSF" id="PIRSF004505">
    <property type="entry name" value="MT_bac"/>
    <property type="match status" value="1"/>
</dbReference>
<accession>A0A9D1CRW4</accession>
<evidence type="ECO:0000313" key="9">
    <source>
        <dbReference type="Proteomes" id="UP000824262"/>
    </source>
</evidence>
<evidence type="ECO:0000256" key="1">
    <source>
        <dbReference type="ARBA" id="ARBA00022490"/>
    </source>
</evidence>
<comment type="caution">
    <text evidence="8">The sequence shown here is derived from an EMBL/GenBank/DDBJ whole genome shotgun (WGS) entry which is preliminary data.</text>
</comment>
<sequence length="160" mass="17588">MLGVTFVCVGRMREAHYISAFAEYEKRLGSLCRFELKEIAEVRLSERPSDAEIAAALRREGEAIERAVPKGALTVAMCIEGRHMPSEGLAKLLNTAAEGGRSRVCFIVGGSYGLSGDVKGRADLKLSMSEMTFPHHLARVMLAEQVYRALTINSGSRYHK</sequence>
<comment type="subcellular location">
    <subcellularLocation>
        <location evidence="7">Cytoplasm</location>
    </subcellularLocation>
</comment>